<evidence type="ECO:0000256" key="4">
    <source>
        <dbReference type="ARBA" id="ARBA00023014"/>
    </source>
</evidence>
<evidence type="ECO:0000313" key="6">
    <source>
        <dbReference type="EMBL" id="SEK71037.1"/>
    </source>
</evidence>
<dbReference type="GO" id="GO:0051539">
    <property type="term" value="F:4 iron, 4 sulfur cluster binding"/>
    <property type="evidence" value="ECO:0007669"/>
    <property type="project" value="InterPro"/>
</dbReference>
<dbReference type="SUPFAM" id="SSF102114">
    <property type="entry name" value="Radical SAM enzymes"/>
    <property type="match status" value="1"/>
</dbReference>
<name>A0A1H7JAX0_9EURY</name>
<keyword evidence="2" id="KW-0479">Metal-binding</keyword>
<dbReference type="SFLD" id="SFLDG01100">
    <property type="entry name" value="methyltransferase_(Class_D)"/>
    <property type="match status" value="1"/>
</dbReference>
<dbReference type="Gene3D" id="3.20.20.70">
    <property type="entry name" value="Aldolase class I"/>
    <property type="match status" value="1"/>
</dbReference>
<dbReference type="Pfam" id="PF04055">
    <property type="entry name" value="Radical_SAM"/>
    <property type="match status" value="1"/>
</dbReference>
<feature type="domain" description="Radical SAM core" evidence="5">
    <location>
        <begin position="86"/>
        <end position="315"/>
    </location>
</feature>
<dbReference type="GO" id="GO:0046872">
    <property type="term" value="F:metal ion binding"/>
    <property type="evidence" value="ECO:0007669"/>
    <property type="project" value="UniProtKB-KW"/>
</dbReference>
<dbReference type="InterPro" id="IPR013785">
    <property type="entry name" value="Aldolase_TIM"/>
</dbReference>
<dbReference type="SFLD" id="SFLDF00385">
    <property type="entry name" value="7_8-dihydro-6-hydroxymethylpte"/>
    <property type="match status" value="1"/>
</dbReference>
<keyword evidence="1" id="KW-0949">S-adenosyl-L-methionine</keyword>
<evidence type="ECO:0000259" key="5">
    <source>
        <dbReference type="PROSITE" id="PS51918"/>
    </source>
</evidence>
<evidence type="ECO:0000256" key="1">
    <source>
        <dbReference type="ARBA" id="ARBA00022691"/>
    </source>
</evidence>
<keyword evidence="4" id="KW-0411">Iron-sulfur</keyword>
<dbReference type="AlphaFoldDB" id="A0A1H7JAX0"/>
<organism evidence="6 7">
    <name type="scientific">Methanobrevibacter gottschalkii</name>
    <dbReference type="NCBI Taxonomy" id="190974"/>
    <lineage>
        <taxon>Archaea</taxon>
        <taxon>Methanobacteriati</taxon>
        <taxon>Methanobacteriota</taxon>
        <taxon>Methanomada group</taxon>
        <taxon>Methanobacteria</taxon>
        <taxon>Methanobacteriales</taxon>
        <taxon>Methanobacteriaceae</taxon>
        <taxon>Methanobrevibacter</taxon>
    </lineage>
</organism>
<dbReference type="PROSITE" id="PS51918">
    <property type="entry name" value="RADICAL_SAM"/>
    <property type="match status" value="1"/>
</dbReference>
<dbReference type="EMBL" id="FOAK01000004">
    <property type="protein sequence ID" value="SEK71037.1"/>
    <property type="molecule type" value="Genomic_DNA"/>
</dbReference>
<dbReference type="PANTHER" id="PTHR43306:SF1">
    <property type="entry name" value="7,8-DIHYDRO-6-HYDROXYMETHYLPTERIN DIMETHYLTRANSFERASE"/>
    <property type="match status" value="1"/>
</dbReference>
<dbReference type="RefSeq" id="WP_069574766.1">
    <property type="nucleotide sequence ID" value="NZ_FOAK01000004.1"/>
</dbReference>
<gene>
    <name evidence="6" type="ORF">SAMN05216439_1363</name>
</gene>
<dbReference type="SMART" id="SM00729">
    <property type="entry name" value="Elp3"/>
    <property type="match status" value="1"/>
</dbReference>
<dbReference type="InterPro" id="IPR034471">
    <property type="entry name" value="GDGT/MA_synthase"/>
</dbReference>
<dbReference type="Pfam" id="PF23545">
    <property type="entry name" value="Zn_ribbon_HMPTM"/>
    <property type="match status" value="1"/>
</dbReference>
<dbReference type="NCBIfam" id="NF045702">
    <property type="entry name" value="rSAM_GDGT_ether"/>
    <property type="match status" value="1"/>
</dbReference>
<dbReference type="SFLD" id="SFLDS00029">
    <property type="entry name" value="Radical_SAM"/>
    <property type="match status" value="1"/>
</dbReference>
<dbReference type="InterPro" id="IPR007197">
    <property type="entry name" value="rSAM"/>
</dbReference>
<dbReference type="CDD" id="cd01335">
    <property type="entry name" value="Radical_SAM"/>
    <property type="match status" value="1"/>
</dbReference>
<evidence type="ECO:0000256" key="2">
    <source>
        <dbReference type="ARBA" id="ARBA00022723"/>
    </source>
</evidence>
<dbReference type="InterPro" id="IPR056488">
    <property type="entry name" value="Zn_ribbon_HMPTM"/>
</dbReference>
<reference evidence="6 7" key="1">
    <citation type="submission" date="2016-10" db="EMBL/GenBank/DDBJ databases">
        <authorList>
            <person name="de Groot N.N."/>
        </authorList>
    </citation>
    <scope>NUCLEOTIDE SEQUENCE [LARGE SCALE GENOMIC DNA]</scope>
    <source>
        <strain evidence="6 7">DSM 11978</strain>
    </source>
</reference>
<dbReference type="InterPro" id="IPR034474">
    <property type="entry name" value="Methyltransferase_Class_D"/>
</dbReference>
<evidence type="ECO:0000256" key="3">
    <source>
        <dbReference type="ARBA" id="ARBA00023004"/>
    </source>
</evidence>
<protein>
    <recommendedName>
        <fullName evidence="5">Radical SAM core domain-containing protein</fullName>
    </recommendedName>
</protein>
<dbReference type="GO" id="GO:0008168">
    <property type="term" value="F:methyltransferase activity"/>
    <property type="evidence" value="ECO:0007669"/>
    <property type="project" value="InterPro"/>
</dbReference>
<dbReference type="InterPro" id="IPR006638">
    <property type="entry name" value="Elp3/MiaA/NifB-like_rSAM"/>
</dbReference>
<dbReference type="InterPro" id="IPR058240">
    <property type="entry name" value="rSAM_sf"/>
</dbReference>
<dbReference type="PANTHER" id="PTHR43306">
    <property type="entry name" value="7,8-DIHYDRO-6-HYDROXYMETHYLPTERIN DIMETHYLTRANSFERASE"/>
    <property type="match status" value="1"/>
</dbReference>
<dbReference type="SFLD" id="SFLDG01067">
    <property type="entry name" value="SPASM/twitch_domain_containing"/>
    <property type="match status" value="1"/>
</dbReference>
<keyword evidence="3" id="KW-0408">Iron</keyword>
<evidence type="ECO:0000313" key="7">
    <source>
        <dbReference type="Proteomes" id="UP000199506"/>
    </source>
</evidence>
<sequence length="502" mass="56188">MKIKSTKSLCPECGKPIDAEVYDEDGKVFIKKTCDEHGEFINTYWGDDELYNRANNYLPSITSIENPCIEDTASCPSNCGLCSKHETSTVLGLIDVTNRCNLRCPVCFANAAAAGYVYEPTQDEIRQMLKNLRNLKPNPTPAIQYAGGEPTVRKDIVELIAMAKEEGFTHVQIATNGIRLAKRENLAKDLKAAGLNTVYLAFDGVTPEPYINNRGKDLLPFKLEAIENCRKAGLGVVLVPTLIKGINDHQIGEIIKFAFDNNDIIYGVNFQPVSFSGRTPADQVEAQRITIPDFVKIIEEQTEGQVKTTDFYPPSAVEPVARFISALDGEERPPVTLNCHQHCGVGTYVFREKTEGSGRDKLIPITNFIDVEGLFEKLDEYADKLIEGKFGARKKVIASVTKNLPKLIHPSKTPDYLDIKKILFDVFAKRSYSALGDFSKDAMLISCMHFMDPFNFDEDRVKKCVIHYATPDGRIIPFCTMNSIYRQSVEQNFAKPLKQKKE</sequence>
<accession>A0A1H7JAX0</accession>
<dbReference type="Proteomes" id="UP000199506">
    <property type="component" value="Unassembled WGS sequence"/>
</dbReference>
<proteinExistence type="predicted"/>
<dbReference type="OrthoDB" id="49555at2157"/>
<dbReference type="STRING" id="190974.SAMN05216439_1363"/>